<gene>
    <name evidence="3" type="ORF">Glove_85g108</name>
</gene>
<dbReference type="InterPro" id="IPR052407">
    <property type="entry name" value="BTB_POZ_domain_cont_9"/>
</dbReference>
<organism evidence="3 4">
    <name type="scientific">Diversispora epigaea</name>
    <dbReference type="NCBI Taxonomy" id="1348612"/>
    <lineage>
        <taxon>Eukaryota</taxon>
        <taxon>Fungi</taxon>
        <taxon>Fungi incertae sedis</taxon>
        <taxon>Mucoromycota</taxon>
        <taxon>Glomeromycotina</taxon>
        <taxon>Glomeromycetes</taxon>
        <taxon>Diversisporales</taxon>
        <taxon>Diversisporaceae</taxon>
        <taxon>Diversispora</taxon>
    </lineage>
</organism>
<accession>A0A397JDR6</accession>
<protein>
    <recommendedName>
        <fullName evidence="5">BTB domain-containing protein</fullName>
    </recommendedName>
</protein>
<dbReference type="InterPro" id="IPR011705">
    <property type="entry name" value="BACK"/>
</dbReference>
<dbReference type="InterPro" id="IPR006571">
    <property type="entry name" value="TLDc_dom"/>
</dbReference>
<dbReference type="PANTHER" id="PTHR46306:SF1">
    <property type="entry name" value="BTB_POZ DOMAIN-CONTAINING PROTEIN 9"/>
    <property type="match status" value="1"/>
</dbReference>
<dbReference type="SUPFAM" id="SSF54695">
    <property type="entry name" value="POZ domain"/>
    <property type="match status" value="1"/>
</dbReference>
<dbReference type="InterPro" id="IPR011333">
    <property type="entry name" value="SKP1/BTB/POZ_sf"/>
</dbReference>
<dbReference type="Pfam" id="PF07707">
    <property type="entry name" value="BACK"/>
    <property type="match status" value="1"/>
</dbReference>
<proteinExistence type="predicted"/>
<dbReference type="Proteomes" id="UP000266861">
    <property type="component" value="Unassembled WGS sequence"/>
</dbReference>
<dbReference type="PANTHER" id="PTHR46306">
    <property type="entry name" value="BTB/POZ DOMAIN-CONTAINING PROTEIN 9"/>
    <property type="match status" value="1"/>
</dbReference>
<dbReference type="Pfam" id="PF00651">
    <property type="entry name" value="BTB"/>
    <property type="match status" value="1"/>
</dbReference>
<feature type="domain" description="TLDc" evidence="2">
    <location>
        <begin position="298"/>
        <end position="481"/>
    </location>
</feature>
<comment type="caution">
    <text evidence="3">The sequence shown here is derived from an EMBL/GenBank/DDBJ whole genome shotgun (WGS) entry which is preliminary data.</text>
</comment>
<dbReference type="PROSITE" id="PS51886">
    <property type="entry name" value="TLDC"/>
    <property type="match status" value="1"/>
</dbReference>
<feature type="domain" description="BTB" evidence="1">
    <location>
        <begin position="23"/>
        <end position="97"/>
    </location>
</feature>
<dbReference type="SMART" id="SM00225">
    <property type="entry name" value="BTB"/>
    <property type="match status" value="1"/>
</dbReference>
<evidence type="ECO:0008006" key="5">
    <source>
        <dbReference type="Google" id="ProtNLM"/>
    </source>
</evidence>
<dbReference type="Gene3D" id="1.25.40.420">
    <property type="match status" value="1"/>
</dbReference>
<evidence type="ECO:0000259" key="1">
    <source>
        <dbReference type="PROSITE" id="PS50097"/>
    </source>
</evidence>
<evidence type="ECO:0000259" key="2">
    <source>
        <dbReference type="PROSITE" id="PS51886"/>
    </source>
</evidence>
<dbReference type="CDD" id="cd18186">
    <property type="entry name" value="BTB_POZ_ZBTB_KLHL-like"/>
    <property type="match status" value="1"/>
</dbReference>
<dbReference type="EMBL" id="PQFF01000081">
    <property type="protein sequence ID" value="RHZ84096.1"/>
    <property type="molecule type" value="Genomic_DNA"/>
</dbReference>
<dbReference type="GO" id="GO:0005737">
    <property type="term" value="C:cytoplasm"/>
    <property type="evidence" value="ECO:0007669"/>
    <property type="project" value="TreeGrafter"/>
</dbReference>
<reference evidence="3 4" key="1">
    <citation type="submission" date="2018-08" db="EMBL/GenBank/DDBJ databases">
        <title>Genome and evolution of the arbuscular mycorrhizal fungus Diversispora epigaea (formerly Glomus versiforme) and its bacterial endosymbionts.</title>
        <authorList>
            <person name="Sun X."/>
            <person name="Fei Z."/>
            <person name="Harrison M."/>
        </authorList>
    </citation>
    <scope>NUCLEOTIDE SEQUENCE [LARGE SCALE GENOMIC DNA]</scope>
    <source>
        <strain evidence="3 4">IT104</strain>
    </source>
</reference>
<dbReference type="PROSITE" id="PS50097">
    <property type="entry name" value="BTB"/>
    <property type="match status" value="1"/>
</dbReference>
<dbReference type="InterPro" id="IPR000210">
    <property type="entry name" value="BTB/POZ_dom"/>
</dbReference>
<evidence type="ECO:0000313" key="3">
    <source>
        <dbReference type="EMBL" id="RHZ84096.1"/>
    </source>
</evidence>
<name>A0A397JDR6_9GLOM</name>
<evidence type="ECO:0000313" key="4">
    <source>
        <dbReference type="Proteomes" id="UP000266861"/>
    </source>
</evidence>
<dbReference type="AlphaFoldDB" id="A0A397JDR6"/>
<dbReference type="Gene3D" id="3.30.710.10">
    <property type="entry name" value="Potassium Channel Kv1.1, Chain A"/>
    <property type="match status" value="1"/>
</dbReference>
<sequence>MRTEFYSSLSQNFSQLLDDADDYNVTIKVGEDQDTQEFRAHSMILRARSPYFKSALSNQWANNKKDGMILFTKPNISPLVFTLILKYIYTGVLDLTNIKNSDILELLVASDELLLEELMPHIQNYLLKKETVWLTQNFVEVLFKVSKLLCCKQLQEICLGPICADPEPFFASKNFPNLDKDSLLELIKRDDLGIEEIDLWDHLIKWGISQIPKIKQKDFKKFSDSNFRDLRKTLESFIPYIRFYEISLKDFFNKVRPYKKLLPESLHKDIMSFVLTGSEPKYRRLPARLSYIDLPESKIINKRHAAIISKWISEITVIGERYEFQLLYRGSRDGYNIGTFYSKVNGRGHSIAVIKIKDSEKIIGGFNASGWNYEYYNYTGSNRYNYSRYNNYNRYNNYKRYTDHNRDHFIFSFGENYEKKIGKLVEGSNGIYYGQDHMLEFGDGDLRFDGRNGSCNQSCYDQSIMDVYNFVAEEMEVFSVSVILYLKKLDS</sequence>
<keyword evidence="4" id="KW-1185">Reference proteome</keyword>
<dbReference type="OrthoDB" id="6359816at2759"/>
<dbReference type="Pfam" id="PF07534">
    <property type="entry name" value="TLD"/>
    <property type="match status" value="1"/>
</dbReference>